<name>A0A2P2NT96_RHIMU</name>
<proteinExistence type="predicted"/>
<protein>
    <submittedName>
        <fullName evidence="1">Uncharacterized protein</fullName>
    </submittedName>
</protein>
<evidence type="ECO:0000313" key="1">
    <source>
        <dbReference type="EMBL" id="MBX45727.1"/>
    </source>
</evidence>
<reference evidence="1" key="1">
    <citation type="submission" date="2018-02" db="EMBL/GenBank/DDBJ databases">
        <title>Rhizophora mucronata_Transcriptome.</title>
        <authorList>
            <person name="Meera S.P."/>
            <person name="Sreeshan A."/>
            <person name="Augustine A."/>
        </authorList>
    </citation>
    <scope>NUCLEOTIDE SEQUENCE</scope>
    <source>
        <tissue evidence="1">Leaf</tissue>
    </source>
</reference>
<dbReference type="AlphaFoldDB" id="A0A2P2NT96"/>
<sequence>MADQLWIQDKDRKYLSCLVSIYNLHARLSTHATEVGLPLQI</sequence>
<accession>A0A2P2NT96</accession>
<organism evidence="1">
    <name type="scientific">Rhizophora mucronata</name>
    <name type="common">Asiatic mangrove</name>
    <dbReference type="NCBI Taxonomy" id="61149"/>
    <lineage>
        <taxon>Eukaryota</taxon>
        <taxon>Viridiplantae</taxon>
        <taxon>Streptophyta</taxon>
        <taxon>Embryophyta</taxon>
        <taxon>Tracheophyta</taxon>
        <taxon>Spermatophyta</taxon>
        <taxon>Magnoliopsida</taxon>
        <taxon>eudicotyledons</taxon>
        <taxon>Gunneridae</taxon>
        <taxon>Pentapetalae</taxon>
        <taxon>rosids</taxon>
        <taxon>fabids</taxon>
        <taxon>Malpighiales</taxon>
        <taxon>Rhizophoraceae</taxon>
        <taxon>Rhizophora</taxon>
    </lineage>
</organism>
<dbReference type="EMBL" id="GGEC01065243">
    <property type="protein sequence ID" value="MBX45727.1"/>
    <property type="molecule type" value="Transcribed_RNA"/>
</dbReference>